<dbReference type="AlphaFoldDB" id="A0A369KT86"/>
<dbReference type="Pfam" id="PF13540">
    <property type="entry name" value="RCC1_2"/>
    <property type="match status" value="5"/>
</dbReference>
<dbReference type="PROSITE" id="PS50012">
    <property type="entry name" value="RCC1_3"/>
    <property type="match status" value="4"/>
</dbReference>
<sequence length="759" mass="83928">MLKNKVILLSIFGGSVLLHNFALPSEVTAQRKKRSVVMDYNDSFLQIATSQTTVCTIKSSNFALECSSLYQDGSRFIAPHTAISGEFVSVALSASHFCAIAKNSNALLCWGNNNFGQLGIGNTVSQNVPTAVSSQLKFIQVVAGTQNTYAISQSGELFGWGYNSNGQLPSRDLNVTEPIKIQFQNNATKFFQVAAGTNFYCALSQEGEIEGAKFGNIYCAGENKFGQVGVKASQKFVKQLQKVGNKQYLSVAVGQNHACAVTKDSKVECWGDNTFGQVGLNPRNKHYFHKPQKLLSTQENFNNLKFKSVVATDFSTCVIDENNKLYCFGDNTFGQLGGEPKFNTIPINFLGNQTRYIQFEPRAPYSEWNQNVAMVTGNDKTTCSINNTDSSILCWGFIDKNKYQNLSMGTVAKCGISIYGDRLLCDGKLDKPNSIERKQHLPWVLPTQTPWASKESYEQISMNSYIACGVTKGAEQNLACWDYEATTDRSDLYAFPATTFKDNSPIVPFKVEKVVVGTKHICLIRSFDNALFCSGDNSYGQLGNSNYNSTNLLKEFEEVKINKVSTVNETEQETKIKFKDIALTFNTTCALTEDNDVYCFGSNNFGELGVKKGLFNSVSTPQKIENFKLENIYGGLNHFCGFGVTNQTSKLYCWGDNTFGQTTKSFRNNKPVEIENSEEFKFVSVGDNITCALNNNNELACFGSNETQIISENPEILYTSVPIPVKSETKFLSITVGNTEICGITKENNALMCWGGLKQ</sequence>
<dbReference type="Pfam" id="PF00415">
    <property type="entry name" value="RCC1"/>
    <property type="match status" value="2"/>
</dbReference>
<dbReference type="EMBL" id="QOVW01000015">
    <property type="protein sequence ID" value="RDB36968.1"/>
    <property type="molecule type" value="Genomic_DNA"/>
</dbReference>
<dbReference type="PANTHER" id="PTHR45982:SF1">
    <property type="entry name" value="REGULATOR OF CHROMOSOME CONDENSATION"/>
    <property type="match status" value="1"/>
</dbReference>
<reference evidence="1" key="1">
    <citation type="submission" date="2018-04" db="EMBL/GenBank/DDBJ databases">
        <title>Draft genome sequence of the Candidatus Spirobacillus cienkowskii, a pathogen of freshwater Daphnia species, reconstructed from hemolymph metagenomic reads.</title>
        <authorList>
            <person name="Bresciani L."/>
            <person name="Lemos L.N."/>
            <person name="Wale N."/>
            <person name="Lin J.Y."/>
            <person name="Fernandes G.R."/>
            <person name="Duffy M.A."/>
            <person name="Rodrigues J.M."/>
        </authorList>
    </citation>
    <scope>NUCLEOTIDE SEQUENCE [LARGE SCALE GENOMIC DNA]</scope>
    <source>
        <strain evidence="1">Binning01</strain>
    </source>
</reference>
<accession>A0A369KT86</accession>
<dbReference type="GO" id="GO:0005085">
    <property type="term" value="F:guanyl-nucleotide exchange factor activity"/>
    <property type="evidence" value="ECO:0007669"/>
    <property type="project" value="TreeGrafter"/>
</dbReference>
<dbReference type="InterPro" id="IPR000408">
    <property type="entry name" value="Reg_chr_condens"/>
</dbReference>
<dbReference type="InterPro" id="IPR051553">
    <property type="entry name" value="Ran_GTPase-activating"/>
</dbReference>
<dbReference type="Proteomes" id="UP000253934">
    <property type="component" value="Unassembled WGS sequence"/>
</dbReference>
<dbReference type="PANTHER" id="PTHR45982">
    <property type="entry name" value="REGULATOR OF CHROMOSOME CONDENSATION"/>
    <property type="match status" value="1"/>
</dbReference>
<gene>
    <name evidence="1" type="ORF">DCC88_02425</name>
</gene>
<protein>
    <recommendedName>
        <fullName evidence="3">RCC1 repeat-containing protein</fullName>
    </recommendedName>
</protein>
<evidence type="ECO:0000313" key="1">
    <source>
        <dbReference type="EMBL" id="RDB36968.1"/>
    </source>
</evidence>
<dbReference type="InterPro" id="IPR009091">
    <property type="entry name" value="RCC1/BLIP-II"/>
</dbReference>
<keyword evidence="2" id="KW-1185">Reference proteome</keyword>
<comment type="caution">
    <text evidence="1">The sequence shown here is derived from an EMBL/GenBank/DDBJ whole genome shotgun (WGS) entry which is preliminary data.</text>
</comment>
<organism evidence="1 2">
    <name type="scientific">Spirobacillus cienkowskii</name>
    <dbReference type="NCBI Taxonomy" id="495820"/>
    <lineage>
        <taxon>Bacteria</taxon>
        <taxon>Pseudomonadati</taxon>
        <taxon>Bdellovibrionota</taxon>
        <taxon>Oligoflexia</taxon>
        <taxon>Silvanigrellales</taxon>
        <taxon>Spirobacillus</taxon>
    </lineage>
</organism>
<proteinExistence type="predicted"/>
<dbReference type="Gene3D" id="2.130.10.30">
    <property type="entry name" value="Regulator of chromosome condensation 1/beta-lactamase-inhibitor protein II"/>
    <property type="match status" value="3"/>
</dbReference>
<dbReference type="SUPFAM" id="SSF50985">
    <property type="entry name" value="RCC1/BLIP-II"/>
    <property type="match status" value="3"/>
</dbReference>
<name>A0A369KT86_9BACT</name>
<dbReference type="GO" id="GO:0005737">
    <property type="term" value="C:cytoplasm"/>
    <property type="evidence" value="ECO:0007669"/>
    <property type="project" value="TreeGrafter"/>
</dbReference>
<evidence type="ECO:0000313" key="2">
    <source>
        <dbReference type="Proteomes" id="UP000253934"/>
    </source>
</evidence>
<evidence type="ECO:0008006" key="3">
    <source>
        <dbReference type="Google" id="ProtNLM"/>
    </source>
</evidence>